<dbReference type="GO" id="GO:0006511">
    <property type="term" value="P:ubiquitin-dependent protein catabolic process"/>
    <property type="evidence" value="ECO:0007669"/>
    <property type="project" value="TreeGrafter"/>
</dbReference>
<dbReference type="PROSITE" id="PS50089">
    <property type="entry name" value="ZF_RING_2"/>
    <property type="match status" value="1"/>
</dbReference>
<reference evidence="3" key="1">
    <citation type="submission" date="2013-04" db="UniProtKB">
        <authorList>
            <consortium name="EnsemblPlants"/>
        </authorList>
    </citation>
    <scope>IDENTIFICATION</scope>
</reference>
<evidence type="ECO:0000259" key="2">
    <source>
        <dbReference type="PROSITE" id="PS50089"/>
    </source>
</evidence>
<dbReference type="InterPro" id="IPR051826">
    <property type="entry name" value="E3_ubiquitin-ligase_domain"/>
</dbReference>
<dbReference type="AlphaFoldDB" id="J3LAF7"/>
<dbReference type="Gramene" id="OB02G16240.1">
    <property type="protein sequence ID" value="OB02G16240.1"/>
    <property type="gene ID" value="OB02G16240"/>
</dbReference>
<dbReference type="EnsemblPlants" id="OB02G16240.1">
    <property type="protein sequence ID" value="OB02G16240.1"/>
    <property type="gene ID" value="OB02G16240"/>
</dbReference>
<evidence type="ECO:0000256" key="1">
    <source>
        <dbReference type="PROSITE-ProRule" id="PRU00175"/>
    </source>
</evidence>
<evidence type="ECO:0000313" key="3">
    <source>
        <dbReference type="EnsemblPlants" id="OB02G16240.1"/>
    </source>
</evidence>
<dbReference type="GO" id="GO:0008270">
    <property type="term" value="F:zinc ion binding"/>
    <property type="evidence" value="ECO:0007669"/>
    <property type="project" value="UniProtKB-KW"/>
</dbReference>
<dbReference type="HOGENOM" id="CLU_1067000_0_0_1"/>
<dbReference type="Pfam" id="PF13639">
    <property type="entry name" value="zf-RING_2"/>
    <property type="match status" value="1"/>
</dbReference>
<dbReference type="InterPro" id="IPR013083">
    <property type="entry name" value="Znf_RING/FYVE/PHD"/>
</dbReference>
<dbReference type="SUPFAM" id="SSF57850">
    <property type="entry name" value="RING/U-box"/>
    <property type="match status" value="1"/>
</dbReference>
<keyword evidence="4" id="KW-1185">Reference proteome</keyword>
<dbReference type="PANTHER" id="PTHR22765">
    <property type="entry name" value="RING FINGER AND PROTEASE ASSOCIATED DOMAIN-CONTAINING"/>
    <property type="match status" value="1"/>
</dbReference>
<keyword evidence="1" id="KW-0862">Zinc</keyword>
<keyword evidence="1" id="KW-0479">Metal-binding</keyword>
<dbReference type="PANTHER" id="PTHR22765:SF449">
    <property type="entry name" value="RING_U-BOX SUPERFAMILY PROTEIN"/>
    <property type="match status" value="1"/>
</dbReference>
<protein>
    <recommendedName>
        <fullName evidence="2">RING-type domain-containing protein</fullName>
    </recommendedName>
</protein>
<dbReference type="GO" id="GO:0061630">
    <property type="term" value="F:ubiquitin protein ligase activity"/>
    <property type="evidence" value="ECO:0007669"/>
    <property type="project" value="TreeGrafter"/>
</dbReference>
<name>J3LAF7_ORYBR</name>
<accession>J3LAF7</accession>
<dbReference type="eggNOG" id="KOG0800">
    <property type="taxonomic scope" value="Eukaryota"/>
</dbReference>
<keyword evidence="1" id="KW-0863">Zinc-finger</keyword>
<sequence length="261" mass="27944">MAGPAAGDDDSPFFHHIVYAVRLLEEDEEEEVVVVVVEEGLMASAFDLDAAMLMGDVLEVMDVDGEEEASNGGGIIPDGFAFGPPGVAIGAAATGFRLTLDVYDTDLEFVEVVGDADAGVSARPSPAASPLTAVESLPEAALSEEEASRGCAVCMDCFASGQLVAPLPCRHCFHGDCIRPWLAIRNTCPVCRRHVRTDDDPGYEQRMARRAIVLAPVEHHQDASTQKTVVLNQTNLNSEGLIKQVVAMLNLVFHILIQMII</sequence>
<proteinExistence type="predicted"/>
<dbReference type="SMART" id="SM00184">
    <property type="entry name" value="RING"/>
    <property type="match status" value="1"/>
</dbReference>
<dbReference type="CDD" id="cd16454">
    <property type="entry name" value="RING-H2_PA-TM-RING"/>
    <property type="match status" value="1"/>
</dbReference>
<feature type="domain" description="RING-type" evidence="2">
    <location>
        <begin position="151"/>
        <end position="192"/>
    </location>
</feature>
<evidence type="ECO:0000313" key="4">
    <source>
        <dbReference type="Proteomes" id="UP000006038"/>
    </source>
</evidence>
<dbReference type="InterPro" id="IPR001841">
    <property type="entry name" value="Znf_RING"/>
</dbReference>
<organism evidence="3">
    <name type="scientific">Oryza brachyantha</name>
    <name type="common">malo sina</name>
    <dbReference type="NCBI Taxonomy" id="4533"/>
    <lineage>
        <taxon>Eukaryota</taxon>
        <taxon>Viridiplantae</taxon>
        <taxon>Streptophyta</taxon>
        <taxon>Embryophyta</taxon>
        <taxon>Tracheophyta</taxon>
        <taxon>Spermatophyta</taxon>
        <taxon>Magnoliopsida</taxon>
        <taxon>Liliopsida</taxon>
        <taxon>Poales</taxon>
        <taxon>Poaceae</taxon>
        <taxon>BOP clade</taxon>
        <taxon>Oryzoideae</taxon>
        <taxon>Oryzeae</taxon>
        <taxon>Oryzinae</taxon>
        <taxon>Oryza</taxon>
    </lineage>
</organism>
<dbReference type="Gene3D" id="3.30.40.10">
    <property type="entry name" value="Zinc/RING finger domain, C3HC4 (zinc finger)"/>
    <property type="match status" value="1"/>
</dbReference>
<dbReference type="Proteomes" id="UP000006038">
    <property type="component" value="Unassembled WGS sequence"/>
</dbReference>